<evidence type="ECO:0000313" key="2">
    <source>
        <dbReference type="Proteomes" id="UP000574369"/>
    </source>
</evidence>
<organism evidence="1 2">
    <name type="scientific">Roseateles terrae</name>
    <dbReference type="NCBI Taxonomy" id="431060"/>
    <lineage>
        <taxon>Bacteria</taxon>
        <taxon>Pseudomonadati</taxon>
        <taxon>Pseudomonadota</taxon>
        <taxon>Betaproteobacteria</taxon>
        <taxon>Burkholderiales</taxon>
        <taxon>Sphaerotilaceae</taxon>
        <taxon>Roseateles</taxon>
    </lineage>
</organism>
<reference evidence="1 2" key="1">
    <citation type="submission" date="2020-08" db="EMBL/GenBank/DDBJ databases">
        <title>Genomic Encyclopedia of Type Strains, Phase III (KMG-III): the genomes of soil and plant-associated and newly described type strains.</title>
        <authorList>
            <person name="Whitman W."/>
        </authorList>
    </citation>
    <scope>NUCLEOTIDE SEQUENCE [LARGE SCALE GENOMIC DNA]</scope>
    <source>
        <strain evidence="1 2">CECT 7247</strain>
    </source>
</reference>
<keyword evidence="2" id="KW-1185">Reference proteome</keyword>
<dbReference type="Proteomes" id="UP000574369">
    <property type="component" value="Unassembled WGS sequence"/>
</dbReference>
<protein>
    <submittedName>
        <fullName evidence="1">Uncharacterized protein</fullName>
    </submittedName>
</protein>
<evidence type="ECO:0000313" key="1">
    <source>
        <dbReference type="EMBL" id="MBB3194362.1"/>
    </source>
</evidence>
<proteinExistence type="predicted"/>
<gene>
    <name evidence="1" type="ORF">FHS28_001747</name>
</gene>
<accession>A0ABR6GQH9</accession>
<sequence>MLPAGFTAPPGDLFDALALALHQRAASLPGAPPSPGGLTGMRLRQEVADWLQTPAGRRCEGPRPTTPVLEPVDEALIAELATFIRQDLPAALAIRPRTLSPVRHPGPADTPLDQVIHTLRSGGWCDALDHLVPTLLTRLPRSYRCATHALVVDYTGPCGQYGWAHPSGNRIYLSRQPDGTVSFDGWKRRSMTYPAEPDSFLEAALDIPCGALNRRMPGVREELAAIMACNRTLMDLRLALADRRYPCDQEMLLRMCLIHGELTLAGDQLMHPERPQRAVTADDLWRWFEQGSSALDRTETAIAAAGISVVDAYRLASPLRPTRAGNVLMGAPVAFLRRESYGGVQLLEQKLPELTYACQSFCRLEEHLCTSHRHLASLFPAALRERAKRFCAEAAAAEQVNLPPGLQGTTLQKP</sequence>
<name>A0ABR6GQH9_9BURK</name>
<dbReference type="RefSeq" id="WP_184294411.1">
    <property type="nucleotide sequence ID" value="NZ_JACHXO010000002.1"/>
</dbReference>
<comment type="caution">
    <text evidence="1">The sequence shown here is derived from an EMBL/GenBank/DDBJ whole genome shotgun (WGS) entry which is preliminary data.</text>
</comment>
<dbReference type="EMBL" id="JACHXO010000002">
    <property type="protein sequence ID" value="MBB3194362.1"/>
    <property type="molecule type" value="Genomic_DNA"/>
</dbReference>